<evidence type="ECO:0000256" key="11">
    <source>
        <dbReference type="ARBA" id="ARBA00023180"/>
    </source>
</evidence>
<evidence type="ECO:0000256" key="16">
    <source>
        <dbReference type="ARBA" id="ARBA00032219"/>
    </source>
</evidence>
<dbReference type="InterPro" id="IPR017452">
    <property type="entry name" value="GPCR_Rhodpsn_7TM"/>
</dbReference>
<feature type="transmembrane region" description="Helical" evidence="20">
    <location>
        <begin position="71"/>
        <end position="95"/>
    </location>
</feature>
<evidence type="ECO:0000256" key="13">
    <source>
        <dbReference type="ARBA" id="ARBA00023288"/>
    </source>
</evidence>
<evidence type="ECO:0000256" key="17">
    <source>
        <dbReference type="PIRSR" id="PIRSR601681-50"/>
    </source>
</evidence>
<dbReference type="InParanoid" id="A0A1S2ZT97"/>
<evidence type="ECO:0000256" key="12">
    <source>
        <dbReference type="ARBA" id="ARBA00023224"/>
    </source>
</evidence>
<keyword evidence="22" id="KW-1185">Reference proteome</keyword>
<dbReference type="OrthoDB" id="5981855at2759"/>
<gene>
    <name evidence="23" type="primary">TACR2</name>
</gene>
<dbReference type="SUPFAM" id="SSF81321">
    <property type="entry name" value="Family A G protein-coupled receptor-like"/>
    <property type="match status" value="1"/>
</dbReference>
<dbReference type="FunCoup" id="A0A1S2ZT97">
    <property type="interactions" value="103"/>
</dbReference>
<keyword evidence="4 18" id="KW-0812">Transmembrane</keyword>
<organism evidence="22 23">
    <name type="scientific">Erinaceus europaeus</name>
    <name type="common">Western European hedgehog</name>
    <dbReference type="NCBI Taxonomy" id="9365"/>
    <lineage>
        <taxon>Eukaryota</taxon>
        <taxon>Metazoa</taxon>
        <taxon>Chordata</taxon>
        <taxon>Craniata</taxon>
        <taxon>Vertebrata</taxon>
        <taxon>Euteleostomi</taxon>
        <taxon>Mammalia</taxon>
        <taxon>Eutheria</taxon>
        <taxon>Laurasiatheria</taxon>
        <taxon>Eulipotyphla</taxon>
        <taxon>Erinaceidae</taxon>
        <taxon>Erinaceinae</taxon>
        <taxon>Erinaceus</taxon>
    </lineage>
</organism>
<feature type="transmembrane region" description="Helical" evidence="20">
    <location>
        <begin position="194"/>
        <end position="225"/>
    </location>
</feature>
<name>A0A1S2ZT97_ERIEU</name>
<evidence type="ECO:0000256" key="19">
    <source>
        <dbReference type="SAM" id="MobiDB-lite"/>
    </source>
</evidence>
<keyword evidence="5 20" id="KW-1133">Transmembrane helix</keyword>
<evidence type="ECO:0000256" key="9">
    <source>
        <dbReference type="ARBA" id="ARBA00023157"/>
    </source>
</evidence>
<proteinExistence type="inferred from homology"/>
<keyword evidence="10 18" id="KW-0675">Receptor</keyword>
<dbReference type="Proteomes" id="UP001652624">
    <property type="component" value="Chromosome 1"/>
</dbReference>
<protein>
    <recommendedName>
        <fullName evidence="2">Substance-K receptor</fullName>
    </recommendedName>
    <alternativeName>
        <fullName evidence="15">NK-2 receptor</fullName>
    </alternativeName>
    <alternativeName>
        <fullName evidence="16">Neurokinin A receptor</fullName>
    </alternativeName>
    <alternativeName>
        <fullName evidence="14">Tachykinin receptor 2</fullName>
    </alternativeName>
</protein>
<keyword evidence="8" id="KW-0564">Palmitate</keyword>
<sequence length="384" mass="43450">MGVCDIGNDINISSGLNLNTTGITTFSMAGWQLVLWATAYLVLVLVAVTGNATVIWVILAHQRMRTITNYFIVNLALADLCTAAFNAAFNFVYASHNIWYFGRAFCYFLNLFPIMAMFVSIYSMAAVAADRYMAIVHPFQPRLSAPGTKAVIAGIWLVALALAFPQCFYSTIIVDEGATKCLVAWPEESRGKMVLLYHLLVIVLIYFLPLMVMFVAYSIIGFTLWRRAVPRNQIHGANSRHLQAKKKFVKTMVLVVVTFAICWLPYHLYFILGHFQEDIYCHKFIQQVYLALFWLAMSSTMYNPIIYCCLNHRFRSGFRLAFRCFPWVTPTEEDKLELTHTPSVSVRVNRCHTKEILLFTGDTPPFEAANGQGRSPQDGVAPEP</sequence>
<dbReference type="GO" id="GO:1902093">
    <property type="term" value="P:positive regulation of flagellated sperm motility"/>
    <property type="evidence" value="ECO:0007669"/>
    <property type="project" value="TreeGrafter"/>
</dbReference>
<evidence type="ECO:0000256" key="14">
    <source>
        <dbReference type="ARBA" id="ARBA00031716"/>
    </source>
</evidence>
<evidence type="ECO:0000256" key="6">
    <source>
        <dbReference type="ARBA" id="ARBA00023040"/>
    </source>
</evidence>
<evidence type="ECO:0000313" key="22">
    <source>
        <dbReference type="Proteomes" id="UP001652624"/>
    </source>
</evidence>
<dbReference type="Pfam" id="PF00001">
    <property type="entry name" value="7tm_1"/>
    <property type="match status" value="1"/>
</dbReference>
<dbReference type="PRINTS" id="PR01025">
    <property type="entry name" value="NEUROKININ2R"/>
</dbReference>
<dbReference type="CTD" id="6865"/>
<comment type="subcellular location">
    <subcellularLocation>
        <location evidence="1">Cell membrane</location>
        <topology evidence="1">Multi-pass membrane protein</topology>
    </subcellularLocation>
</comment>
<feature type="transmembrane region" description="Helical" evidence="20">
    <location>
        <begin position="107"/>
        <end position="129"/>
    </location>
</feature>
<dbReference type="AlphaFoldDB" id="A0A1S2ZT97"/>
<dbReference type="CDD" id="cd16004">
    <property type="entry name" value="7tmA_SKR_NK2R"/>
    <property type="match status" value="1"/>
</dbReference>
<evidence type="ECO:0000256" key="4">
    <source>
        <dbReference type="ARBA" id="ARBA00022692"/>
    </source>
</evidence>
<keyword evidence="7 20" id="KW-0472">Membrane</keyword>
<evidence type="ECO:0000256" key="10">
    <source>
        <dbReference type="ARBA" id="ARBA00023170"/>
    </source>
</evidence>
<comment type="similarity">
    <text evidence="18">Belongs to the G-protein coupled receptor 1 family.</text>
</comment>
<evidence type="ECO:0000256" key="8">
    <source>
        <dbReference type="ARBA" id="ARBA00023139"/>
    </source>
</evidence>
<keyword evidence="6 18" id="KW-0297">G-protein coupled receptor</keyword>
<keyword evidence="11" id="KW-0325">Glycoprotein</keyword>
<evidence type="ECO:0000256" key="5">
    <source>
        <dbReference type="ARBA" id="ARBA00022989"/>
    </source>
</evidence>
<feature type="transmembrane region" description="Helical" evidence="20">
    <location>
        <begin position="248"/>
        <end position="268"/>
    </location>
</feature>
<dbReference type="RefSeq" id="XP_007524214.2">
    <property type="nucleotide sequence ID" value="XM_007524152.2"/>
</dbReference>
<dbReference type="InterPro" id="IPR001681">
    <property type="entry name" value="Neurokn_rcpt"/>
</dbReference>
<feature type="domain" description="G-protein coupled receptors family 1 profile" evidence="21">
    <location>
        <begin position="50"/>
        <end position="307"/>
    </location>
</feature>
<keyword evidence="9 17" id="KW-1015">Disulfide bond</keyword>
<evidence type="ECO:0000313" key="23">
    <source>
        <dbReference type="RefSeq" id="XP_007524214.2"/>
    </source>
</evidence>
<evidence type="ECO:0000256" key="18">
    <source>
        <dbReference type="RuleBase" id="RU000688"/>
    </source>
</evidence>
<evidence type="ECO:0000256" key="3">
    <source>
        <dbReference type="ARBA" id="ARBA00022475"/>
    </source>
</evidence>
<accession>A0A1S2ZT97</accession>
<dbReference type="InterPro" id="IPR000913">
    <property type="entry name" value="NK2_rcpt"/>
</dbReference>
<feature type="disulfide bond" evidence="17">
    <location>
        <begin position="106"/>
        <end position="181"/>
    </location>
</feature>
<dbReference type="GO" id="GO:0006940">
    <property type="term" value="P:regulation of smooth muscle contraction"/>
    <property type="evidence" value="ECO:0007669"/>
    <property type="project" value="UniProtKB-ARBA"/>
</dbReference>
<feature type="transmembrane region" description="Helical" evidence="20">
    <location>
        <begin position="288"/>
        <end position="310"/>
    </location>
</feature>
<feature type="transmembrane region" description="Helical" evidence="20">
    <location>
        <begin position="33"/>
        <end position="59"/>
    </location>
</feature>
<dbReference type="Gene3D" id="1.20.1070.10">
    <property type="entry name" value="Rhodopsin 7-helix transmembrane proteins"/>
    <property type="match status" value="1"/>
</dbReference>
<keyword evidence="13" id="KW-0449">Lipoprotein</keyword>
<dbReference type="PROSITE" id="PS00237">
    <property type="entry name" value="G_PROTEIN_RECEP_F1_1"/>
    <property type="match status" value="1"/>
</dbReference>
<dbReference type="PRINTS" id="PR00244">
    <property type="entry name" value="NEUROKININR"/>
</dbReference>
<dbReference type="eggNOG" id="KOG4219">
    <property type="taxonomic scope" value="Eukaryota"/>
</dbReference>
<dbReference type="GO" id="GO:0005886">
    <property type="term" value="C:plasma membrane"/>
    <property type="evidence" value="ECO:0007669"/>
    <property type="project" value="UniProtKB-SubCell"/>
</dbReference>
<reference evidence="23" key="2">
    <citation type="submission" date="2025-08" db="UniProtKB">
        <authorList>
            <consortium name="RefSeq"/>
        </authorList>
    </citation>
    <scope>IDENTIFICATION</scope>
</reference>
<evidence type="ECO:0000256" key="15">
    <source>
        <dbReference type="ARBA" id="ARBA00031796"/>
    </source>
</evidence>
<evidence type="ECO:0000256" key="1">
    <source>
        <dbReference type="ARBA" id="ARBA00004651"/>
    </source>
</evidence>
<evidence type="ECO:0000259" key="21">
    <source>
        <dbReference type="PROSITE" id="PS50262"/>
    </source>
</evidence>
<evidence type="ECO:0000256" key="7">
    <source>
        <dbReference type="ARBA" id="ARBA00023136"/>
    </source>
</evidence>
<dbReference type="SMART" id="SM01381">
    <property type="entry name" value="7TM_GPCR_Srsx"/>
    <property type="match status" value="1"/>
</dbReference>
<dbReference type="PANTHER" id="PTHR46925">
    <property type="entry name" value="G-PROTEIN COUPLED RECEPTOR TKR-1-RELATED"/>
    <property type="match status" value="1"/>
</dbReference>
<reference evidence="22" key="1">
    <citation type="submission" date="2025-05" db="UniProtKB">
        <authorList>
            <consortium name="RefSeq"/>
        </authorList>
    </citation>
    <scope>NUCLEOTIDE SEQUENCE [LARGE SCALE GENOMIC DNA]</scope>
</reference>
<dbReference type="PANTHER" id="PTHR46925:SF3">
    <property type="entry name" value="SUBSTANCE-K RECEPTOR"/>
    <property type="match status" value="1"/>
</dbReference>
<dbReference type="InterPro" id="IPR000276">
    <property type="entry name" value="GPCR_Rhodpsn"/>
</dbReference>
<dbReference type="GeneID" id="103114465"/>
<keyword evidence="12 18" id="KW-0807">Transducer</keyword>
<keyword evidence="3" id="KW-1003">Cell membrane</keyword>
<dbReference type="GO" id="GO:0097225">
    <property type="term" value="C:sperm midpiece"/>
    <property type="evidence" value="ECO:0007669"/>
    <property type="project" value="TreeGrafter"/>
</dbReference>
<feature type="transmembrane region" description="Helical" evidence="20">
    <location>
        <begin position="150"/>
        <end position="174"/>
    </location>
</feature>
<feature type="region of interest" description="Disordered" evidence="19">
    <location>
        <begin position="362"/>
        <end position="384"/>
    </location>
</feature>
<dbReference type="PROSITE" id="PS50262">
    <property type="entry name" value="G_PROTEIN_RECEP_F1_2"/>
    <property type="match status" value="1"/>
</dbReference>
<evidence type="ECO:0000256" key="20">
    <source>
        <dbReference type="SAM" id="Phobius"/>
    </source>
</evidence>
<dbReference type="GO" id="GO:0016497">
    <property type="term" value="F:substance K receptor activity"/>
    <property type="evidence" value="ECO:0007669"/>
    <property type="project" value="TreeGrafter"/>
</dbReference>
<dbReference type="PRINTS" id="PR00237">
    <property type="entry name" value="GPCRRHODOPSN"/>
</dbReference>
<evidence type="ECO:0000256" key="2">
    <source>
        <dbReference type="ARBA" id="ARBA00020168"/>
    </source>
</evidence>